<dbReference type="EMBL" id="KK121323">
    <property type="protein sequence ID" value="KFM80229.1"/>
    <property type="molecule type" value="Genomic_DNA"/>
</dbReference>
<evidence type="ECO:0000313" key="2">
    <source>
        <dbReference type="Proteomes" id="UP000054359"/>
    </source>
</evidence>
<sequence>MRKSCVRSPQVTVFKLLRCVRRHGLTSQTQEFVQVDNT</sequence>
<reference evidence="1 2" key="1">
    <citation type="submission" date="2013-11" db="EMBL/GenBank/DDBJ databases">
        <title>Genome sequencing of Stegodyphus mimosarum.</title>
        <authorList>
            <person name="Bechsgaard J."/>
        </authorList>
    </citation>
    <scope>NUCLEOTIDE SEQUENCE [LARGE SCALE GENOMIC DNA]</scope>
</reference>
<dbReference type="Proteomes" id="UP000054359">
    <property type="component" value="Unassembled WGS sequence"/>
</dbReference>
<evidence type="ECO:0000313" key="1">
    <source>
        <dbReference type="EMBL" id="KFM80229.1"/>
    </source>
</evidence>
<organism evidence="1 2">
    <name type="scientific">Stegodyphus mimosarum</name>
    <name type="common">African social velvet spider</name>
    <dbReference type="NCBI Taxonomy" id="407821"/>
    <lineage>
        <taxon>Eukaryota</taxon>
        <taxon>Metazoa</taxon>
        <taxon>Ecdysozoa</taxon>
        <taxon>Arthropoda</taxon>
        <taxon>Chelicerata</taxon>
        <taxon>Arachnida</taxon>
        <taxon>Araneae</taxon>
        <taxon>Araneomorphae</taxon>
        <taxon>Entelegynae</taxon>
        <taxon>Eresoidea</taxon>
        <taxon>Eresidae</taxon>
        <taxon>Stegodyphus</taxon>
    </lineage>
</organism>
<protein>
    <submittedName>
        <fullName evidence="1">Uncharacterized protein</fullName>
    </submittedName>
</protein>
<name>A0A087US90_STEMI</name>
<proteinExistence type="predicted"/>
<feature type="non-terminal residue" evidence="1">
    <location>
        <position position="38"/>
    </location>
</feature>
<accession>A0A087US90</accession>
<keyword evidence="2" id="KW-1185">Reference proteome</keyword>
<dbReference type="AlphaFoldDB" id="A0A087US90"/>
<gene>
    <name evidence="1" type="ORF">X975_01789</name>
</gene>